<feature type="domain" description="NADPH-dependent FMN reductase-like" evidence="4">
    <location>
        <begin position="1"/>
        <end position="136"/>
    </location>
</feature>
<dbReference type="GO" id="GO:0016491">
    <property type="term" value="F:oxidoreductase activity"/>
    <property type="evidence" value="ECO:0007669"/>
    <property type="project" value="InterPro"/>
</dbReference>
<dbReference type="InterPro" id="IPR001451">
    <property type="entry name" value="Hexapep"/>
</dbReference>
<dbReference type="Gene3D" id="2.160.10.10">
    <property type="entry name" value="Hexapeptide repeat proteins"/>
    <property type="match status" value="1"/>
</dbReference>
<evidence type="ECO:0000259" key="4">
    <source>
        <dbReference type="Pfam" id="PF03358"/>
    </source>
</evidence>
<dbReference type="InterPro" id="IPR029039">
    <property type="entry name" value="Flavoprotein-like_sf"/>
</dbReference>
<dbReference type="SUPFAM" id="SSF51161">
    <property type="entry name" value="Trimeric LpxA-like enzymes"/>
    <property type="match status" value="1"/>
</dbReference>
<keyword evidence="2 5" id="KW-0808">Transferase</keyword>
<dbReference type="Pfam" id="PF00132">
    <property type="entry name" value="Hexapep"/>
    <property type="match status" value="1"/>
</dbReference>
<dbReference type="PANTHER" id="PTHR23416">
    <property type="entry name" value="SIALIC ACID SYNTHASE-RELATED"/>
    <property type="match status" value="1"/>
</dbReference>
<dbReference type="SUPFAM" id="SSF52218">
    <property type="entry name" value="Flavoproteins"/>
    <property type="match status" value="1"/>
</dbReference>
<keyword evidence="3" id="KW-0677">Repeat</keyword>
<dbReference type="Gene3D" id="3.40.50.360">
    <property type="match status" value="1"/>
</dbReference>
<evidence type="ECO:0000256" key="3">
    <source>
        <dbReference type="ARBA" id="ARBA00022737"/>
    </source>
</evidence>
<dbReference type="OrthoDB" id="9805976at2"/>
<dbReference type="Proteomes" id="UP000183975">
    <property type="component" value="Unassembled WGS sequence"/>
</dbReference>
<dbReference type="Pfam" id="PF03358">
    <property type="entry name" value="FMN_red"/>
    <property type="match status" value="1"/>
</dbReference>
<organism evidence="5 6">
    <name type="scientific">Anaerotignum lactatifermentans DSM 14214</name>
    <dbReference type="NCBI Taxonomy" id="1121323"/>
    <lineage>
        <taxon>Bacteria</taxon>
        <taxon>Bacillati</taxon>
        <taxon>Bacillota</taxon>
        <taxon>Clostridia</taxon>
        <taxon>Lachnospirales</taxon>
        <taxon>Anaerotignaceae</taxon>
        <taxon>Anaerotignum</taxon>
    </lineage>
</organism>
<dbReference type="InterPro" id="IPR051159">
    <property type="entry name" value="Hexapeptide_acetyltransf"/>
</dbReference>
<protein>
    <submittedName>
        <fullName evidence="5">Acetyltransferase (Isoleucine patch superfamily)</fullName>
    </submittedName>
</protein>
<evidence type="ECO:0000313" key="5">
    <source>
        <dbReference type="EMBL" id="SHK62581.1"/>
    </source>
</evidence>
<name>A0A1M6U095_9FIRM</name>
<accession>A0A1M6U095</accession>
<gene>
    <name evidence="5" type="ORF">SAMN02745138_02048</name>
</gene>
<dbReference type="PROSITE" id="PS00101">
    <property type="entry name" value="HEXAPEP_TRANSFERASES"/>
    <property type="match status" value="1"/>
</dbReference>
<dbReference type="EMBL" id="FRAH01000036">
    <property type="protein sequence ID" value="SHK62581.1"/>
    <property type="molecule type" value="Genomic_DNA"/>
</dbReference>
<evidence type="ECO:0000313" key="6">
    <source>
        <dbReference type="Proteomes" id="UP000183975"/>
    </source>
</evidence>
<dbReference type="InterPro" id="IPR018357">
    <property type="entry name" value="Hexapep_transf_CS"/>
</dbReference>
<dbReference type="InterPro" id="IPR011004">
    <property type="entry name" value="Trimer_LpxA-like_sf"/>
</dbReference>
<keyword evidence="6" id="KW-1185">Reference proteome</keyword>
<dbReference type="Pfam" id="PF14602">
    <property type="entry name" value="Hexapep_2"/>
    <property type="match status" value="1"/>
</dbReference>
<dbReference type="GO" id="GO:0008374">
    <property type="term" value="F:O-acyltransferase activity"/>
    <property type="evidence" value="ECO:0007669"/>
    <property type="project" value="TreeGrafter"/>
</dbReference>
<evidence type="ECO:0000256" key="2">
    <source>
        <dbReference type="ARBA" id="ARBA00022679"/>
    </source>
</evidence>
<evidence type="ECO:0000256" key="1">
    <source>
        <dbReference type="ARBA" id="ARBA00007274"/>
    </source>
</evidence>
<proteinExistence type="inferred from homology"/>
<comment type="similarity">
    <text evidence="1">Belongs to the transferase hexapeptide repeat family.</text>
</comment>
<dbReference type="InterPro" id="IPR005025">
    <property type="entry name" value="FMN_Rdtase-like_dom"/>
</dbReference>
<dbReference type="PANTHER" id="PTHR23416:SF23">
    <property type="entry name" value="ACETYLTRANSFERASE C18B11.09C-RELATED"/>
    <property type="match status" value="1"/>
</dbReference>
<dbReference type="AlphaFoldDB" id="A0A1M6U095"/>
<sequence>MNILVLNGSPRKHGNTAFMIDAFLDGAKQQGHHVDVISVCEKNINGCLACEYCHTKGNGACIQQDDMQEIYPLLQEAEMVVLASPVYYHGFSGQLQCAINRIYALDKPKKLRKAALFLSSGSDSVYDGAIYAYENSFIQYLGLENMGIFKAYDLQNQSEALRKELFAFGSSLENMPLSLEEFLAVMDSGKEVVAGSDVHQCMHVLAQEALKITAKLNNAYHTPEEITELFCKLTGKNVGENFAVFPPFYTDCGKNLTIGKNVFFNSGCRMQDQGGITIGDGTLLGHNVVLATLNHDKNPEKRGNMHPAAIHIGKNVWIGANATVLPGVTIGDGAIVAAGAVVSKDVAANTIVGGVPAKIIGNVEK</sequence>
<reference evidence="5 6" key="1">
    <citation type="submission" date="2016-11" db="EMBL/GenBank/DDBJ databases">
        <authorList>
            <person name="Jaros S."/>
            <person name="Januszkiewicz K."/>
            <person name="Wedrychowicz H."/>
        </authorList>
    </citation>
    <scope>NUCLEOTIDE SEQUENCE [LARGE SCALE GENOMIC DNA]</scope>
    <source>
        <strain evidence="5 6">DSM 14214</strain>
    </source>
</reference>